<evidence type="ECO:0000313" key="4">
    <source>
        <dbReference type="EMBL" id="CAJ1408388.1"/>
    </source>
</evidence>
<dbReference type="EMBL" id="CAUJNA010003717">
    <property type="protein sequence ID" value="CAJ1408388.1"/>
    <property type="molecule type" value="Genomic_DNA"/>
</dbReference>
<gene>
    <name evidence="4" type="ORF">EVOR1521_LOCUS29818</name>
</gene>
<feature type="region of interest" description="Disordered" evidence="2">
    <location>
        <begin position="359"/>
        <end position="412"/>
    </location>
</feature>
<feature type="domain" description="RAP" evidence="3">
    <location>
        <begin position="572"/>
        <end position="618"/>
    </location>
</feature>
<dbReference type="GO" id="GO:0005524">
    <property type="term" value="F:ATP binding"/>
    <property type="evidence" value="ECO:0007669"/>
    <property type="project" value="UniProtKB-UniRule"/>
</dbReference>
<evidence type="ECO:0000259" key="3">
    <source>
        <dbReference type="Pfam" id="PF08373"/>
    </source>
</evidence>
<evidence type="ECO:0000256" key="2">
    <source>
        <dbReference type="SAM" id="MobiDB-lite"/>
    </source>
</evidence>
<evidence type="ECO:0000313" key="5">
    <source>
        <dbReference type="Proteomes" id="UP001178507"/>
    </source>
</evidence>
<organism evidence="4 5">
    <name type="scientific">Effrenium voratum</name>
    <dbReference type="NCBI Taxonomy" id="2562239"/>
    <lineage>
        <taxon>Eukaryota</taxon>
        <taxon>Sar</taxon>
        <taxon>Alveolata</taxon>
        <taxon>Dinophyceae</taxon>
        <taxon>Suessiales</taxon>
        <taxon>Symbiodiniaceae</taxon>
        <taxon>Effrenium</taxon>
    </lineage>
</organism>
<dbReference type="Proteomes" id="UP001178507">
    <property type="component" value="Unassembled WGS sequence"/>
</dbReference>
<dbReference type="InterPro" id="IPR017441">
    <property type="entry name" value="Protein_kinase_ATP_BS"/>
</dbReference>
<reference evidence="4" key="1">
    <citation type="submission" date="2023-08" db="EMBL/GenBank/DDBJ databases">
        <authorList>
            <person name="Chen Y."/>
            <person name="Shah S."/>
            <person name="Dougan E. K."/>
            <person name="Thang M."/>
            <person name="Chan C."/>
        </authorList>
    </citation>
    <scope>NUCLEOTIDE SEQUENCE</scope>
</reference>
<keyword evidence="1" id="KW-0067">ATP-binding</keyword>
<sequence>MALRCLAIRIVIRGRLLTRGCSETAWQQQSALARNLRGLEPQEVCQAVARFGGAEALDFLNLLTALQRLVRRSPRRMPSEEEELARQLMRAMCQHLGSSDSRERHRARRLGWLAQGAWAAAKCRELPEAQALLQEVGLALRAVLERRKAPLEARDAAQLLWALASGRVALPGLSLAGRLRPQDFSPQDTANVLWALGRLEDEELFAELLPRAEAQVEQMEPQGLAAVLATLAQRRGDATVATAAAGLVQRAARRVQRDIEQTSRLQDTRWRSLCSCAGLSALCSWRPLSSSTWRCAWRGRRIARVARRPLLPGICRFWPGASPTPAQCRWHWRCRGSRRRRCRDFESLTTKAWPTSAGLWAAPAPRTAPSSRASRTPKSSTSPRGSWRTSAGRRRRSPSSKGTSLSRQTASHRGDLGAFQAPEAASLLWSFAQVSLQPTWHPEVPGTAREAANVCWSLAVLGLHREDVLAHTAKLMEGDALEIHLAQWHLAFLAYKLEAAGPAAASRFGEAWLRRTGRAAHAVAQRSTSSKIHGDVSAEVRKICRGELIQDELVVEQCLVLDIAWPQRKLALEVDGPWHWARTLPGDVLVELGPSRLKRRLLDRLGWQVLHLSYDAWRCDRRAAMRELLPVLKPKNVLGKGSFGKAYLVKNTEENELCVVKQMETSAMEAKAPSFSRAD</sequence>
<feature type="binding site" evidence="1">
    <location>
        <position position="661"/>
    </location>
    <ligand>
        <name>ATP</name>
        <dbReference type="ChEBI" id="CHEBI:30616"/>
    </ligand>
</feature>
<keyword evidence="1" id="KW-0547">Nucleotide-binding</keyword>
<accession>A0AA36JNS1</accession>
<evidence type="ECO:0000256" key="1">
    <source>
        <dbReference type="PROSITE-ProRule" id="PRU10141"/>
    </source>
</evidence>
<feature type="compositionally biased region" description="Polar residues" evidence="2">
    <location>
        <begin position="378"/>
        <end position="389"/>
    </location>
</feature>
<feature type="compositionally biased region" description="Polar residues" evidence="2">
    <location>
        <begin position="399"/>
        <end position="411"/>
    </location>
</feature>
<dbReference type="Gene3D" id="3.30.200.20">
    <property type="entry name" value="Phosphorylase Kinase, domain 1"/>
    <property type="match status" value="1"/>
</dbReference>
<keyword evidence="5" id="KW-1185">Reference proteome</keyword>
<proteinExistence type="predicted"/>
<dbReference type="InterPro" id="IPR013584">
    <property type="entry name" value="RAP"/>
</dbReference>
<dbReference type="PROSITE" id="PS00107">
    <property type="entry name" value="PROTEIN_KINASE_ATP"/>
    <property type="match status" value="1"/>
</dbReference>
<comment type="caution">
    <text evidence="4">The sequence shown here is derived from an EMBL/GenBank/DDBJ whole genome shotgun (WGS) entry which is preliminary data.</text>
</comment>
<feature type="compositionally biased region" description="Low complexity" evidence="2">
    <location>
        <begin position="361"/>
        <end position="377"/>
    </location>
</feature>
<name>A0AA36JNS1_9DINO</name>
<dbReference type="AlphaFoldDB" id="A0AA36JNS1"/>
<protein>
    <recommendedName>
        <fullName evidence="3">RAP domain-containing protein</fullName>
    </recommendedName>
</protein>
<dbReference type="Pfam" id="PF08373">
    <property type="entry name" value="RAP"/>
    <property type="match status" value="1"/>
</dbReference>